<evidence type="ECO:0008006" key="3">
    <source>
        <dbReference type="Google" id="ProtNLM"/>
    </source>
</evidence>
<name>A0A7R6TPW9_9RHOO</name>
<evidence type="ECO:0000313" key="2">
    <source>
        <dbReference type="Proteomes" id="UP000463961"/>
    </source>
</evidence>
<dbReference type="Pfam" id="PF06945">
    <property type="entry name" value="DUF1289"/>
    <property type="match status" value="1"/>
</dbReference>
<dbReference type="EMBL" id="AP022345">
    <property type="protein sequence ID" value="BBU69474.1"/>
    <property type="molecule type" value="Genomic_DNA"/>
</dbReference>
<protein>
    <recommendedName>
        <fullName evidence="3">DUF1289 domain-containing protein</fullName>
    </recommendedName>
</protein>
<accession>A0A7R6TPW9</accession>
<dbReference type="AlphaFoldDB" id="A0A7R6TPW9"/>
<dbReference type="InterPro" id="IPR010710">
    <property type="entry name" value="DUF1289"/>
</dbReference>
<gene>
    <name evidence="1" type="ORF">ICHIAU1_17570</name>
</gene>
<sequence>MACKIRPEPESPCVNICRMDTANQYCVGCWRTLDEIRQWSTLSSEERAQILSELDARVPV</sequence>
<evidence type="ECO:0000313" key="1">
    <source>
        <dbReference type="EMBL" id="BBU69474.1"/>
    </source>
</evidence>
<dbReference type="Proteomes" id="UP000463961">
    <property type="component" value="Chromosome"/>
</dbReference>
<dbReference type="RefSeq" id="WP_162049819.1">
    <property type="nucleotide sequence ID" value="NZ_AP019011.1"/>
</dbReference>
<dbReference type="PANTHER" id="PTHR35175:SF2">
    <property type="entry name" value="DUF1289 DOMAIN-CONTAINING PROTEIN"/>
    <property type="match status" value="1"/>
</dbReference>
<dbReference type="PANTHER" id="PTHR35175">
    <property type="entry name" value="DUF1289 DOMAIN-CONTAINING PROTEIN"/>
    <property type="match status" value="1"/>
</dbReference>
<keyword evidence="2" id="KW-1185">Reference proteome</keyword>
<organism evidence="1 2">
    <name type="scientific">Fluviibacter phosphoraccumulans</name>
    <dbReference type="NCBI Taxonomy" id="1751046"/>
    <lineage>
        <taxon>Bacteria</taxon>
        <taxon>Pseudomonadati</taxon>
        <taxon>Pseudomonadota</taxon>
        <taxon>Betaproteobacteria</taxon>
        <taxon>Rhodocyclales</taxon>
        <taxon>Fluviibacteraceae</taxon>
        <taxon>Fluviibacter</taxon>
    </lineage>
</organism>
<reference evidence="2" key="1">
    <citation type="submission" date="2020-01" db="EMBL/GenBank/DDBJ databases">
        <title>Phosphoaccumulans saitamaens gen. nov., sp. nov., a polyphosphate accumulating bacterium isolated from surface river water.</title>
        <authorList>
            <person name="Watanabe K."/>
            <person name="Suda W."/>
        </authorList>
    </citation>
    <scope>NUCLEOTIDE SEQUENCE [LARGE SCALE GENOMIC DNA]</scope>
    <source>
        <strain evidence="2">ICHIAU1</strain>
    </source>
</reference>
<proteinExistence type="predicted"/>
<dbReference type="OrthoDB" id="8911262at2"/>